<proteinExistence type="predicted"/>
<dbReference type="EMBL" id="CAJOBI010361030">
    <property type="protein sequence ID" value="CAF5226185.1"/>
    <property type="molecule type" value="Genomic_DNA"/>
</dbReference>
<feature type="region of interest" description="Disordered" evidence="1">
    <location>
        <begin position="114"/>
        <end position="133"/>
    </location>
</feature>
<feature type="non-terminal residue" evidence="2">
    <location>
        <position position="154"/>
    </location>
</feature>
<evidence type="ECO:0000256" key="1">
    <source>
        <dbReference type="SAM" id="MobiDB-lite"/>
    </source>
</evidence>
<feature type="region of interest" description="Disordered" evidence="1">
    <location>
        <begin position="1"/>
        <end position="26"/>
    </location>
</feature>
<feature type="region of interest" description="Disordered" evidence="1">
    <location>
        <begin position="44"/>
        <end position="64"/>
    </location>
</feature>
<sequence>MSTFKVTSSNHLPAKPSEVKRRSNNRKQISIAVHSNHNNALLNSIENEISESSPPPPPPPPFPANFRSINKVEPQTTSIIEQKKNKIDSVLTTTKNDFQMQIEQAKGRLKKINNEASSKSTLSSTKPNGLNKPIHQNNTSNYLCSTCNVVLLFY</sequence>
<evidence type="ECO:0000313" key="3">
    <source>
        <dbReference type="Proteomes" id="UP000676336"/>
    </source>
</evidence>
<protein>
    <submittedName>
        <fullName evidence="2">Uncharacterized protein</fullName>
    </submittedName>
</protein>
<accession>A0A8S3K7S1</accession>
<name>A0A8S3K7S1_9BILA</name>
<organism evidence="2 3">
    <name type="scientific">Rotaria magnacalcarata</name>
    <dbReference type="NCBI Taxonomy" id="392030"/>
    <lineage>
        <taxon>Eukaryota</taxon>
        <taxon>Metazoa</taxon>
        <taxon>Spiralia</taxon>
        <taxon>Gnathifera</taxon>
        <taxon>Rotifera</taxon>
        <taxon>Eurotatoria</taxon>
        <taxon>Bdelloidea</taxon>
        <taxon>Philodinida</taxon>
        <taxon>Philodinidae</taxon>
        <taxon>Rotaria</taxon>
    </lineage>
</organism>
<gene>
    <name evidence="2" type="ORF">SMN809_LOCUS84674</name>
</gene>
<dbReference type="AlphaFoldDB" id="A0A8S3K7S1"/>
<comment type="caution">
    <text evidence="2">The sequence shown here is derived from an EMBL/GenBank/DDBJ whole genome shotgun (WGS) entry which is preliminary data.</text>
</comment>
<feature type="compositionally biased region" description="Polar residues" evidence="1">
    <location>
        <begin position="1"/>
        <end position="11"/>
    </location>
</feature>
<dbReference type="Proteomes" id="UP000676336">
    <property type="component" value="Unassembled WGS sequence"/>
</dbReference>
<evidence type="ECO:0000313" key="2">
    <source>
        <dbReference type="EMBL" id="CAF5226185.1"/>
    </source>
</evidence>
<feature type="compositionally biased region" description="Pro residues" evidence="1">
    <location>
        <begin position="53"/>
        <end position="63"/>
    </location>
</feature>
<reference evidence="2" key="1">
    <citation type="submission" date="2021-02" db="EMBL/GenBank/DDBJ databases">
        <authorList>
            <person name="Nowell W R."/>
        </authorList>
    </citation>
    <scope>NUCLEOTIDE SEQUENCE</scope>
</reference>